<sequence length="41" mass="4765">MTPYYAKVKKSLIDRLTSVFGAITLIVKLKLHMWNIKNTDL</sequence>
<dbReference type="AlphaFoldDB" id="A0A290S182"/>
<dbReference type="Proteomes" id="UP000016505">
    <property type="component" value="Chromosome I"/>
</dbReference>
<gene>
    <name evidence="1" type="ORF">PARC_a1234</name>
</gene>
<dbReference type="EMBL" id="CP011025">
    <property type="protein sequence ID" value="ATC85873.1"/>
    <property type="molecule type" value="Genomic_DNA"/>
</dbReference>
<name>A0A290S182_9GAMM</name>
<reference evidence="1 2" key="1">
    <citation type="journal article" date="2012" name="J. Bacteriol.">
        <title>Genome sequences of type strains of seven species of the marine bacterium Pseudoalteromonas.</title>
        <authorList>
            <person name="Xie B.B."/>
            <person name="Shu Y.L."/>
            <person name="Qin Q.L."/>
            <person name="Rong J.C."/>
            <person name="Zhang X.Y."/>
            <person name="Chen X.L."/>
            <person name="Shi M."/>
            <person name="He H.L."/>
            <person name="Zhou B.C."/>
            <person name="Zhang Y.Z."/>
        </authorList>
    </citation>
    <scope>NUCLEOTIDE SEQUENCE [LARGE SCALE GENOMIC DNA]</scope>
    <source>
        <strain evidence="1 2">A 37-1-2</strain>
    </source>
</reference>
<protein>
    <submittedName>
        <fullName evidence="1">Uncharacterized protein</fullName>
    </submittedName>
</protein>
<proteinExistence type="predicted"/>
<dbReference type="KEGG" id="part:PARC_a1234"/>
<evidence type="ECO:0000313" key="2">
    <source>
        <dbReference type="Proteomes" id="UP000016505"/>
    </source>
</evidence>
<accession>A0A290S182</accession>
<evidence type="ECO:0000313" key="1">
    <source>
        <dbReference type="EMBL" id="ATC85873.1"/>
    </source>
</evidence>
<organism evidence="1 2">
    <name type="scientific">Pseudoalteromonas arctica A 37-1-2</name>
    <dbReference type="NCBI Taxonomy" id="1117313"/>
    <lineage>
        <taxon>Bacteria</taxon>
        <taxon>Pseudomonadati</taxon>
        <taxon>Pseudomonadota</taxon>
        <taxon>Gammaproteobacteria</taxon>
        <taxon>Alteromonadales</taxon>
        <taxon>Pseudoalteromonadaceae</taxon>
        <taxon>Pseudoalteromonas</taxon>
    </lineage>
</organism>